<keyword evidence="3" id="KW-1185">Reference proteome</keyword>
<reference evidence="2 3" key="1">
    <citation type="submission" date="2019-11" db="EMBL/GenBank/DDBJ databases">
        <title>Whole genome sequence of Oryza granulata.</title>
        <authorList>
            <person name="Li W."/>
        </authorList>
    </citation>
    <scope>NUCLEOTIDE SEQUENCE [LARGE SCALE GENOMIC DNA]</scope>
    <source>
        <strain evidence="3">cv. Menghai</strain>
        <tissue evidence="2">Leaf</tissue>
    </source>
</reference>
<name>A0A6G1C0I1_9ORYZ</name>
<feature type="compositionally biased region" description="Basic residues" evidence="1">
    <location>
        <begin position="91"/>
        <end position="105"/>
    </location>
</feature>
<dbReference type="AlphaFoldDB" id="A0A6G1C0I1"/>
<proteinExistence type="predicted"/>
<sequence>MAAERLPDGGGSDSRATAMAMTSDCSERGGDMAEGAADAGGERLEARPAETGDGSSRGTALGFGTTEEGAPTTSGRRRSGRAWWRWQHGSAGRRRRQATRWHGPRARGVAAQRHGAARRLCGRRHGAQGHEAAWQRQATEHGRWQPGRVGKRENEARESHLRAWGG</sequence>
<comment type="caution">
    <text evidence="2">The sequence shown here is derived from an EMBL/GenBank/DDBJ whole genome shotgun (WGS) entry which is preliminary data.</text>
</comment>
<protein>
    <recommendedName>
        <fullName evidence="4">DUF834 domain-containing protein</fullName>
    </recommendedName>
</protein>
<feature type="compositionally biased region" description="Basic and acidic residues" evidence="1">
    <location>
        <begin position="40"/>
        <end position="50"/>
    </location>
</feature>
<evidence type="ECO:0008006" key="4">
    <source>
        <dbReference type="Google" id="ProtNLM"/>
    </source>
</evidence>
<feature type="compositionally biased region" description="Basic and acidic residues" evidence="1">
    <location>
        <begin position="150"/>
        <end position="166"/>
    </location>
</feature>
<feature type="region of interest" description="Disordered" evidence="1">
    <location>
        <begin position="134"/>
        <end position="166"/>
    </location>
</feature>
<evidence type="ECO:0000256" key="1">
    <source>
        <dbReference type="SAM" id="MobiDB-lite"/>
    </source>
</evidence>
<dbReference type="EMBL" id="SPHZ02000011">
    <property type="protein sequence ID" value="KAF0893501.1"/>
    <property type="molecule type" value="Genomic_DNA"/>
</dbReference>
<gene>
    <name evidence="2" type="ORF">E2562_026099</name>
</gene>
<organism evidence="2 3">
    <name type="scientific">Oryza meyeriana var. granulata</name>
    <dbReference type="NCBI Taxonomy" id="110450"/>
    <lineage>
        <taxon>Eukaryota</taxon>
        <taxon>Viridiplantae</taxon>
        <taxon>Streptophyta</taxon>
        <taxon>Embryophyta</taxon>
        <taxon>Tracheophyta</taxon>
        <taxon>Spermatophyta</taxon>
        <taxon>Magnoliopsida</taxon>
        <taxon>Liliopsida</taxon>
        <taxon>Poales</taxon>
        <taxon>Poaceae</taxon>
        <taxon>BOP clade</taxon>
        <taxon>Oryzoideae</taxon>
        <taxon>Oryzeae</taxon>
        <taxon>Oryzinae</taxon>
        <taxon>Oryza</taxon>
        <taxon>Oryza meyeriana</taxon>
    </lineage>
</organism>
<evidence type="ECO:0000313" key="3">
    <source>
        <dbReference type="Proteomes" id="UP000479710"/>
    </source>
</evidence>
<feature type="region of interest" description="Disordered" evidence="1">
    <location>
        <begin position="1"/>
        <end position="114"/>
    </location>
</feature>
<dbReference type="Proteomes" id="UP000479710">
    <property type="component" value="Unassembled WGS sequence"/>
</dbReference>
<evidence type="ECO:0000313" key="2">
    <source>
        <dbReference type="EMBL" id="KAF0893501.1"/>
    </source>
</evidence>
<accession>A0A6G1C0I1</accession>